<evidence type="ECO:0000313" key="2">
    <source>
        <dbReference type="Proteomes" id="UP000191901"/>
    </source>
</evidence>
<proteinExistence type="predicted"/>
<dbReference type="AlphaFoldDB" id="A0A1Z3HJ79"/>
<sequence length="32" mass="3621">MLIYTLPKFIKFIVPENVPLAIPLPNGLILQD</sequence>
<name>A0A1Z3HJ79_9CYAN</name>
<organism evidence="1 2">
    <name type="scientific">Halomicronema hongdechloris C2206</name>
    <dbReference type="NCBI Taxonomy" id="1641165"/>
    <lineage>
        <taxon>Bacteria</taxon>
        <taxon>Bacillati</taxon>
        <taxon>Cyanobacteriota</taxon>
        <taxon>Cyanophyceae</taxon>
        <taxon>Nodosilineales</taxon>
        <taxon>Nodosilineaceae</taxon>
        <taxon>Halomicronema</taxon>
    </lineage>
</organism>
<dbReference type="EMBL" id="CP021983">
    <property type="protein sequence ID" value="ASC70167.1"/>
    <property type="molecule type" value="Genomic_DNA"/>
</dbReference>
<keyword evidence="2" id="KW-1185">Reference proteome</keyword>
<dbReference type="Proteomes" id="UP000191901">
    <property type="component" value="Chromosome"/>
</dbReference>
<accession>A0A1Z3HJ79</accession>
<protein>
    <submittedName>
        <fullName evidence="1">Uncharacterized protein</fullName>
    </submittedName>
</protein>
<reference evidence="1 2" key="1">
    <citation type="journal article" date="2016" name="Biochim. Biophys. Acta">
        <title>Characterization of red-shifted phycobilisomes isolated from the chlorophyll f-containing cyanobacterium Halomicronema hongdechloris.</title>
        <authorList>
            <person name="Li Y."/>
            <person name="Lin Y."/>
            <person name="Garvey C.J."/>
            <person name="Birch D."/>
            <person name="Corkery R.W."/>
            <person name="Loughlin P.C."/>
            <person name="Scheer H."/>
            <person name="Willows R.D."/>
            <person name="Chen M."/>
        </authorList>
    </citation>
    <scope>NUCLEOTIDE SEQUENCE [LARGE SCALE GENOMIC DNA]</scope>
    <source>
        <strain evidence="1 2">C2206</strain>
    </source>
</reference>
<dbReference type="KEGG" id="hhg:XM38_010970"/>
<evidence type="ECO:0000313" key="1">
    <source>
        <dbReference type="EMBL" id="ASC70167.1"/>
    </source>
</evidence>
<gene>
    <name evidence="1" type="ORF">XM38_010970</name>
</gene>